<comment type="caution">
    <text evidence="1">The sequence shown here is derived from an EMBL/GenBank/DDBJ whole genome shotgun (WGS) entry which is preliminary data.</text>
</comment>
<keyword evidence="2" id="KW-1185">Reference proteome</keyword>
<protein>
    <submittedName>
        <fullName evidence="1">Uncharacterized protein</fullName>
    </submittedName>
</protein>
<gene>
    <name evidence="1" type="ORF">CCMSSC00406_0008717</name>
</gene>
<proteinExistence type="predicted"/>
<reference evidence="1 2" key="1">
    <citation type="journal article" date="2021" name="Appl. Environ. Microbiol.">
        <title>Genetic linkage and physical mapping for an oyster mushroom Pleurotus cornucopiae and QTL analysis for the trait cap color.</title>
        <authorList>
            <person name="Zhang Y."/>
            <person name="Gao W."/>
            <person name="Sonnenberg A."/>
            <person name="Chen Q."/>
            <person name="Zhang J."/>
            <person name="Huang C."/>
        </authorList>
    </citation>
    <scope>NUCLEOTIDE SEQUENCE [LARGE SCALE GENOMIC DNA]</scope>
    <source>
        <strain evidence="1">CCMSSC00406</strain>
    </source>
</reference>
<dbReference type="EMBL" id="WQMT02000002">
    <property type="protein sequence ID" value="KAG9226055.1"/>
    <property type="molecule type" value="Genomic_DNA"/>
</dbReference>
<accession>A0ACB7J793</accession>
<dbReference type="Proteomes" id="UP000824881">
    <property type="component" value="Unassembled WGS sequence"/>
</dbReference>
<evidence type="ECO:0000313" key="1">
    <source>
        <dbReference type="EMBL" id="KAG9226055.1"/>
    </source>
</evidence>
<organism evidence="1 2">
    <name type="scientific">Pleurotus cornucopiae</name>
    <name type="common">Cornucopia mushroom</name>
    <dbReference type="NCBI Taxonomy" id="5321"/>
    <lineage>
        <taxon>Eukaryota</taxon>
        <taxon>Fungi</taxon>
        <taxon>Dikarya</taxon>
        <taxon>Basidiomycota</taxon>
        <taxon>Agaricomycotina</taxon>
        <taxon>Agaricomycetes</taxon>
        <taxon>Agaricomycetidae</taxon>
        <taxon>Agaricales</taxon>
        <taxon>Pleurotineae</taxon>
        <taxon>Pleurotaceae</taxon>
        <taxon>Pleurotus</taxon>
    </lineage>
</organism>
<sequence>MSLHTLWSRWATNFSTFGRNLGSVRTFVNHAAERRVPPTRGGTGTHWLPRNSAHFIATESLGIKTPEDFLKAIGRSAETKLTVERWEDLWRLSGQDMKKAKLDVRDRRYILWCMEKYRLGLPISQFAHEAKPKKTIRGWGPAVQNGKRIRSRRIKP</sequence>
<name>A0ACB7J793_PLECO</name>
<evidence type="ECO:0000313" key="2">
    <source>
        <dbReference type="Proteomes" id="UP000824881"/>
    </source>
</evidence>